<keyword evidence="15" id="KW-1185">Reference proteome</keyword>
<feature type="binding site" evidence="9">
    <location>
        <position position="195"/>
    </location>
    <ligand>
        <name>ATP</name>
        <dbReference type="ChEBI" id="CHEBI:30616"/>
    </ligand>
</feature>
<keyword evidence="5 9" id="KW-0547">Nucleotide-binding</keyword>
<feature type="binding site" evidence="9">
    <location>
        <position position="353"/>
    </location>
    <ligand>
        <name>ATP</name>
        <dbReference type="ChEBI" id="CHEBI:30616"/>
    </ligand>
</feature>
<feature type="domain" description="N-acetyltransferase" evidence="12">
    <location>
        <begin position="406"/>
        <end position="523"/>
    </location>
</feature>
<dbReference type="RefSeq" id="WP_305946264.1">
    <property type="nucleotide sequence ID" value="NZ_JAUZVY010000007.1"/>
</dbReference>
<comment type="catalytic activity">
    <reaction evidence="9">
        <text>cytidine(34) in elongator tRNA(Met) + acetyl-CoA + ATP + H2O = N(4)-acetylcytidine(34) in elongator tRNA(Met) + ADP + phosphate + CoA + H(+)</text>
        <dbReference type="Rhea" id="RHEA:43788"/>
        <dbReference type="Rhea" id="RHEA-COMP:10693"/>
        <dbReference type="Rhea" id="RHEA-COMP:10694"/>
        <dbReference type="ChEBI" id="CHEBI:15377"/>
        <dbReference type="ChEBI" id="CHEBI:15378"/>
        <dbReference type="ChEBI" id="CHEBI:30616"/>
        <dbReference type="ChEBI" id="CHEBI:43474"/>
        <dbReference type="ChEBI" id="CHEBI:57287"/>
        <dbReference type="ChEBI" id="CHEBI:57288"/>
        <dbReference type="ChEBI" id="CHEBI:74900"/>
        <dbReference type="ChEBI" id="CHEBI:82748"/>
        <dbReference type="ChEBI" id="CHEBI:456216"/>
        <dbReference type="EC" id="2.3.1.193"/>
    </reaction>
</comment>
<dbReference type="Pfam" id="PF05127">
    <property type="entry name" value="NAT10_TcmA_helicase"/>
    <property type="match status" value="1"/>
</dbReference>
<dbReference type="Gene3D" id="3.40.630.30">
    <property type="match status" value="1"/>
</dbReference>
<keyword evidence="4 9" id="KW-0819">tRNA processing</keyword>
<keyword evidence="1 9" id="KW-0963">Cytoplasm</keyword>
<comment type="function">
    <text evidence="9">Catalyzes the formation of N(4)-acetylcytidine (ac(4)C) at the wobble position of tRNA(Met), by using acetyl-CoA as an acetyl donor and ATP (or GTP).</text>
</comment>
<dbReference type="InterPro" id="IPR007807">
    <property type="entry name" value="TcmA/NAT10_helicase"/>
</dbReference>
<dbReference type="GO" id="GO:0016746">
    <property type="term" value="F:acyltransferase activity"/>
    <property type="evidence" value="ECO:0007669"/>
    <property type="project" value="UniProtKB-KW"/>
</dbReference>
<evidence type="ECO:0000256" key="6">
    <source>
        <dbReference type="ARBA" id="ARBA00022840"/>
    </source>
</evidence>
<protein>
    <recommendedName>
        <fullName evidence="9">tRNA(Met) cytidine acetyltransferase TmcA</fullName>
        <ecNumber evidence="9">2.3.1.193</ecNumber>
    </recommendedName>
</protein>
<sequence length="703" mass="78207">MAGHRLRQAGGHRLMLVQQLPDWLRAASAAQCRLPVVFSGSNSRLLPEVQQLLQHFQPDKLCWIGPDAPAGALVPSRQHKQLGTECDWLIINAEQGFPADLVAAVSGSLKADGLWLLLTPEPEQWMQQPNPDHRHLLPYPLDASKHRGDFVRFFCQRLQQCALAWLTPDEVQQAPIFPKITTPEPAPAPYASPEQQAAVAAIHKVALGHRKRPLVLTAHRGRGKSAALGLAAAELAQHDKQILLTAPTESAAAICQQHFCAHVSSEQQSLLRYLPIDVLLKQQPHADLVLVDEAAAIPTPLLQQLVQAYPRVVFATTEHGYEGTGRGFQLRFQAYLQQHFAGFKQLQLTQPIRYADGDPLEQLLFHSLLLNLSEQDPEWDGAIDALQLQQLNSGQLLKQPELLQSLFHLLSLAHYQTKVDDLAALLDNPQLEVFALLQHNNLLACALVSLEGKLPELLSKEVLLGKRRVQGHLLAQSLTFHLQQPKLAQAPMARVQRIVVHPKLQGQGLGTELLSRISAHYQSAQRLLGTSFAVSAPLLSFWSRAGFVPVRLGVKADQASGEHSLLMLQQSNKHQSTIRQLESSFSRQLYDQVPALYSQLSPALLRQLVTPPQQTLSQLDYQALILFADQQRPFELIYSQLLHWFNQHLQDVPAADAELCIALLWQKRSFDSLARTFGLTGKKQIIERLRCMMAAALSTPASK</sequence>
<dbReference type="EC" id="2.3.1.193" evidence="9"/>
<accession>A0ABT9GTX4</accession>
<dbReference type="Gene3D" id="3.40.50.11040">
    <property type="match status" value="1"/>
</dbReference>
<evidence type="ECO:0000256" key="1">
    <source>
        <dbReference type="ARBA" id="ARBA00022490"/>
    </source>
</evidence>
<dbReference type="InterPro" id="IPR033442">
    <property type="entry name" value="TmcA_tRNA_bind"/>
</dbReference>
<dbReference type="InterPro" id="IPR038321">
    <property type="entry name" value="TmcA_C_sf"/>
</dbReference>
<comment type="caution">
    <text evidence="14">The sequence shown here is derived from an EMBL/GenBank/DDBJ whole genome shotgun (WGS) entry which is preliminary data.</text>
</comment>
<organism evidence="14 15">
    <name type="scientific">Alkalimonas delamerensis</name>
    <dbReference type="NCBI Taxonomy" id="265981"/>
    <lineage>
        <taxon>Bacteria</taxon>
        <taxon>Pseudomonadati</taxon>
        <taxon>Pseudomonadota</taxon>
        <taxon>Gammaproteobacteria</taxon>
        <taxon>Alkalimonas</taxon>
    </lineage>
</organism>
<feature type="domain" description="TmcA/NAT10 N-terminal" evidence="11">
    <location>
        <begin position="16"/>
        <end position="160"/>
    </location>
</feature>
<keyword evidence="2 9" id="KW-0820">tRNA-binding</keyword>
<evidence type="ECO:0000256" key="9">
    <source>
        <dbReference type="HAMAP-Rule" id="MF_01886"/>
    </source>
</evidence>
<dbReference type="PANTHER" id="PTHR10925">
    <property type="entry name" value="N-ACETYLTRANSFERASE 10"/>
    <property type="match status" value="1"/>
</dbReference>
<dbReference type="InterPro" id="IPR000182">
    <property type="entry name" value="GNAT_dom"/>
</dbReference>
<dbReference type="EMBL" id="JAUZVY010000007">
    <property type="protein sequence ID" value="MDP4530230.1"/>
    <property type="molecule type" value="Genomic_DNA"/>
</dbReference>
<gene>
    <name evidence="9" type="primary">tmcA</name>
    <name evidence="14" type="ORF">Q3O59_14465</name>
</gene>
<feature type="binding site" evidence="9">
    <location>
        <position position="544"/>
    </location>
    <ligand>
        <name>acetyl-CoA</name>
        <dbReference type="ChEBI" id="CHEBI:57288"/>
    </ligand>
</feature>
<evidence type="ECO:0000256" key="4">
    <source>
        <dbReference type="ARBA" id="ARBA00022694"/>
    </source>
</evidence>
<feature type="domain" description="N-acetyltransferase" evidence="12">
    <location>
        <begin position="527"/>
        <end position="570"/>
    </location>
</feature>
<evidence type="ECO:0000313" key="14">
    <source>
        <dbReference type="EMBL" id="MDP4530230.1"/>
    </source>
</evidence>
<dbReference type="Pfam" id="PF17176">
    <property type="entry name" value="tRNA_bind_3"/>
    <property type="match status" value="1"/>
</dbReference>
<dbReference type="HAMAP" id="MF_01886">
    <property type="entry name" value="tRNA_acetyltr_TmcA"/>
    <property type="match status" value="1"/>
</dbReference>
<evidence type="ECO:0000259" key="13">
    <source>
        <dbReference type="Pfam" id="PF17176"/>
    </source>
</evidence>
<evidence type="ECO:0000256" key="5">
    <source>
        <dbReference type="ARBA" id="ARBA00022741"/>
    </source>
</evidence>
<evidence type="ECO:0000256" key="3">
    <source>
        <dbReference type="ARBA" id="ARBA00022679"/>
    </source>
</evidence>
<name>A0ABT9GTX4_9GAMM</name>
<evidence type="ECO:0000259" key="11">
    <source>
        <dbReference type="Pfam" id="PF08351"/>
    </source>
</evidence>
<keyword evidence="8 9" id="KW-0012">Acyltransferase</keyword>
<comment type="similarity">
    <text evidence="9">Belongs to the TmcA family.</text>
</comment>
<dbReference type="SUPFAM" id="SSF52540">
    <property type="entry name" value="P-loop containing nucleoside triphosphate hydrolases"/>
    <property type="match status" value="1"/>
</dbReference>
<feature type="domain" description="TcmA/NAT10 helicase" evidence="10">
    <location>
        <begin position="215"/>
        <end position="371"/>
    </location>
</feature>
<keyword evidence="6 9" id="KW-0067">ATP-binding</keyword>
<proteinExistence type="inferred from homology"/>
<comment type="caution">
    <text evidence="9">Lacks conserved residue(s) required for the propagation of feature annotation.</text>
</comment>
<evidence type="ECO:0000256" key="8">
    <source>
        <dbReference type="ARBA" id="ARBA00023315"/>
    </source>
</evidence>
<reference evidence="14 15" key="1">
    <citation type="submission" date="2023-08" db="EMBL/GenBank/DDBJ databases">
        <authorList>
            <person name="Joshi A."/>
            <person name="Thite S."/>
        </authorList>
    </citation>
    <scope>NUCLEOTIDE SEQUENCE [LARGE SCALE GENOMIC DNA]</scope>
    <source>
        <strain evidence="14 15">1E1</strain>
    </source>
</reference>
<dbReference type="Gene3D" id="3.40.50.300">
    <property type="entry name" value="P-loop containing nucleotide triphosphate hydrolases"/>
    <property type="match status" value="1"/>
</dbReference>
<dbReference type="Pfam" id="PF13718">
    <property type="entry name" value="GNAT_acetyltr_2"/>
    <property type="match status" value="2"/>
</dbReference>
<dbReference type="SUPFAM" id="SSF55729">
    <property type="entry name" value="Acyl-CoA N-acyltransferases (Nat)"/>
    <property type="match status" value="1"/>
</dbReference>
<keyword evidence="3 9" id="KW-0808">Transferase</keyword>
<keyword evidence="7 9" id="KW-0694">RNA-binding</keyword>
<evidence type="ECO:0000256" key="7">
    <source>
        <dbReference type="ARBA" id="ARBA00022884"/>
    </source>
</evidence>
<dbReference type="InterPro" id="IPR032672">
    <property type="entry name" value="TmcA/NAT10/Kre33"/>
</dbReference>
<dbReference type="InterPro" id="IPR027417">
    <property type="entry name" value="P-loop_NTPase"/>
</dbReference>
<dbReference type="InterPro" id="IPR016181">
    <property type="entry name" value="Acyl_CoA_acyltransferase"/>
</dbReference>
<dbReference type="Proteomes" id="UP001236258">
    <property type="component" value="Unassembled WGS sequence"/>
</dbReference>
<evidence type="ECO:0000256" key="2">
    <source>
        <dbReference type="ARBA" id="ARBA00022555"/>
    </source>
</evidence>
<dbReference type="PANTHER" id="PTHR10925:SF5">
    <property type="entry name" value="RNA CYTIDINE ACETYLTRANSFERASE"/>
    <property type="match status" value="1"/>
</dbReference>
<dbReference type="InterPro" id="IPR013562">
    <property type="entry name" value="TmcA/NAT10_N"/>
</dbReference>
<evidence type="ECO:0000259" key="10">
    <source>
        <dbReference type="Pfam" id="PF05127"/>
    </source>
</evidence>
<evidence type="ECO:0000313" key="15">
    <source>
        <dbReference type="Proteomes" id="UP001236258"/>
    </source>
</evidence>
<comment type="subcellular location">
    <subcellularLocation>
        <location evidence="9">Cytoplasm</location>
    </subcellularLocation>
</comment>
<evidence type="ECO:0000259" key="12">
    <source>
        <dbReference type="Pfam" id="PF13718"/>
    </source>
</evidence>
<dbReference type="InterPro" id="IPR024914">
    <property type="entry name" value="tRNA_acetyltr_TmcA"/>
</dbReference>
<feature type="domain" description="tRNA(Met) cytidine acetyltransferase TmcA tRNA-binding" evidence="13">
    <location>
        <begin position="608"/>
        <end position="698"/>
    </location>
</feature>
<dbReference type="Pfam" id="PF08351">
    <property type="entry name" value="TmcA_N"/>
    <property type="match status" value="1"/>
</dbReference>
<dbReference type="CDD" id="cd04301">
    <property type="entry name" value="NAT_SF"/>
    <property type="match status" value="1"/>
</dbReference>
<dbReference type="Gene3D" id="1.20.120.890">
    <property type="entry name" value="tRNA(Met) cytidine acetyltransferase, tail domain"/>
    <property type="match status" value="1"/>
</dbReference>